<gene>
    <name evidence="4" type="ORF">P7079_00605</name>
</gene>
<evidence type="ECO:0000313" key="4">
    <source>
        <dbReference type="EMBL" id="WFM83516.1"/>
    </source>
</evidence>
<dbReference type="EMBL" id="CP121208">
    <property type="protein sequence ID" value="WFM83516.1"/>
    <property type="molecule type" value="Genomic_DNA"/>
</dbReference>
<dbReference type="InterPro" id="IPR036291">
    <property type="entry name" value="NAD(P)-bd_dom_sf"/>
</dbReference>
<name>A0ABY8G1Q4_9ACTO</name>
<dbReference type="Pfam" id="PF02826">
    <property type="entry name" value="2-Hacid_dh_C"/>
    <property type="match status" value="1"/>
</dbReference>
<evidence type="ECO:0000256" key="1">
    <source>
        <dbReference type="ARBA" id="ARBA00023002"/>
    </source>
</evidence>
<dbReference type="PANTHER" id="PTHR10996">
    <property type="entry name" value="2-HYDROXYACID DEHYDROGENASE-RELATED"/>
    <property type="match status" value="1"/>
</dbReference>
<dbReference type="SUPFAM" id="SSF51735">
    <property type="entry name" value="NAD(P)-binding Rossmann-fold domains"/>
    <property type="match status" value="1"/>
</dbReference>
<keyword evidence="5" id="KW-1185">Reference proteome</keyword>
<keyword evidence="1" id="KW-0560">Oxidoreductase</keyword>
<organism evidence="4 5">
    <name type="scientific">Arcanobacterium canis</name>
    <dbReference type="NCBI Taxonomy" id="999183"/>
    <lineage>
        <taxon>Bacteria</taxon>
        <taxon>Bacillati</taxon>
        <taxon>Actinomycetota</taxon>
        <taxon>Actinomycetes</taxon>
        <taxon>Actinomycetales</taxon>
        <taxon>Actinomycetaceae</taxon>
        <taxon>Arcanobacterium</taxon>
    </lineage>
</organism>
<dbReference type="Gene3D" id="3.40.50.720">
    <property type="entry name" value="NAD(P)-binding Rossmann-like Domain"/>
    <property type="match status" value="2"/>
</dbReference>
<accession>A0ABY8G1Q4</accession>
<keyword evidence="2" id="KW-0520">NAD</keyword>
<evidence type="ECO:0000313" key="5">
    <source>
        <dbReference type="Proteomes" id="UP001215216"/>
    </source>
</evidence>
<dbReference type="RefSeq" id="WP_278012911.1">
    <property type="nucleotide sequence ID" value="NZ_CP121208.1"/>
</dbReference>
<reference evidence="4 5" key="1">
    <citation type="submission" date="2023-03" db="EMBL/GenBank/DDBJ databases">
        <title>Complete genome of Arcanobacterium canis strain DSM 25104 isolated in 2010 from a canine otitis externa in Germany.</title>
        <authorList>
            <person name="Borowiak M."/>
            <person name="Kreitlow A."/>
            <person name="Malorny B."/>
            <person name="Laemmler C."/>
            <person name="Prenger-Berninghoff E."/>
            <person name="Ploetz M."/>
            <person name="Abdulmawjood A."/>
        </authorList>
    </citation>
    <scope>NUCLEOTIDE SEQUENCE [LARGE SCALE GENOMIC DNA]</scope>
    <source>
        <strain evidence="4 5">DSM 25104</strain>
    </source>
</reference>
<dbReference type="SUPFAM" id="SSF52283">
    <property type="entry name" value="Formate/glycerate dehydrogenase catalytic domain-like"/>
    <property type="match status" value="1"/>
</dbReference>
<dbReference type="InterPro" id="IPR006140">
    <property type="entry name" value="D-isomer_DH_NAD-bd"/>
</dbReference>
<sequence>MNKVNVSIDPFWDVNIDIPGVNVVRWDLKGEAPGPLDIVVTGHWVPKDGAERVAAAGAKLLQIGSIGYDSVNPDLPEGLQVANAATVHETATSEMVLTMLLAGLRNIPQMVADNKEHKWNVFYDEGLADKKVMLIGVGGVGKEIIKRLTPFSVDLTLVASRERDEDFGHVYSLEQIDDLLPHQDVVIIVIPATETTKGLVNKEFLAKMKDGATFLNAGRGTLAVTDDLVAEGGRLKLLIDVVDPEPLAQDSPLWDVAQLITSHNGGNTRAMHPRMEALIERQVKHLLAGEPFENVVLGK</sequence>
<dbReference type="InterPro" id="IPR050223">
    <property type="entry name" value="D-isomer_2-hydroxyacid_DH"/>
</dbReference>
<proteinExistence type="predicted"/>
<dbReference type="Proteomes" id="UP001215216">
    <property type="component" value="Chromosome"/>
</dbReference>
<protein>
    <submittedName>
        <fullName evidence="4">NAD(P)-dependent oxidoreductase</fullName>
    </submittedName>
</protein>
<feature type="domain" description="D-isomer specific 2-hydroxyacid dehydrogenase NAD-binding" evidence="3">
    <location>
        <begin position="97"/>
        <end position="264"/>
    </location>
</feature>
<dbReference type="PANTHER" id="PTHR10996:SF178">
    <property type="entry name" value="2-HYDROXYACID DEHYDROGENASE YGL185C-RELATED"/>
    <property type="match status" value="1"/>
</dbReference>
<evidence type="ECO:0000259" key="3">
    <source>
        <dbReference type="Pfam" id="PF02826"/>
    </source>
</evidence>
<evidence type="ECO:0000256" key="2">
    <source>
        <dbReference type="ARBA" id="ARBA00023027"/>
    </source>
</evidence>